<dbReference type="GeneID" id="37016320"/>
<feature type="signal peptide" evidence="3">
    <location>
        <begin position="1"/>
        <end position="30"/>
    </location>
</feature>
<evidence type="ECO:0000313" key="4">
    <source>
        <dbReference type="EMBL" id="PWN17971.1"/>
    </source>
</evidence>
<evidence type="ECO:0000256" key="2">
    <source>
        <dbReference type="ARBA" id="ARBA00023157"/>
    </source>
</evidence>
<proteinExistence type="predicted"/>
<dbReference type="STRING" id="1684307.A0A316U0B4"/>
<keyword evidence="2" id="KW-1015">Disulfide bond</keyword>
<dbReference type="SMART" id="SM01110">
    <property type="entry name" value="Cutinase"/>
    <property type="match status" value="1"/>
</dbReference>
<dbReference type="Proteomes" id="UP000245942">
    <property type="component" value="Unassembled WGS sequence"/>
</dbReference>
<evidence type="ECO:0000256" key="3">
    <source>
        <dbReference type="SAM" id="SignalP"/>
    </source>
</evidence>
<dbReference type="InterPro" id="IPR029058">
    <property type="entry name" value="AB_hydrolase_fold"/>
</dbReference>
<dbReference type="Pfam" id="PF01083">
    <property type="entry name" value="Cutinase"/>
    <property type="match status" value="1"/>
</dbReference>
<gene>
    <name evidence="4" type="ORF">BCV69DRAFT_301711</name>
</gene>
<dbReference type="OrthoDB" id="2586582at2759"/>
<dbReference type="InterPro" id="IPR000675">
    <property type="entry name" value="Cutinase/axe"/>
</dbReference>
<accession>A0A316U0B4</accession>
<keyword evidence="5" id="KW-1185">Reference proteome</keyword>
<dbReference type="Gene3D" id="3.40.50.1820">
    <property type="entry name" value="alpha/beta hydrolase"/>
    <property type="match status" value="1"/>
</dbReference>
<sequence length="259" mass="27378">MISAWARALVGAGVATLLMALSTSTLSANASPVLLTRLGSVQEVPIDLEARASPACAEYVVIATRGTFEAQGPTPALSGMTNYTLGNITGGIAYQTVYPAGDWTHQLGADDIVRRIEQGLTDCPAQKYVLLGYSQGATATAIALYNYTDINSAGYKAIAAVVVVGNPAKRANRISNVDQVGGSWTNGTNGVYIKLVPTIPDVWYSTKTLDVCWADDLVCNGLNFFSVINLMINHLLYKVASVQNLGAAHIIKQLKIALA</sequence>
<feature type="chain" id="PRO_5016406879" evidence="3">
    <location>
        <begin position="31"/>
        <end position="259"/>
    </location>
</feature>
<protein>
    <submittedName>
        <fullName evidence="4">Alpha/beta-hydrolase</fullName>
    </submittedName>
</protein>
<name>A0A316U0B4_9BASI</name>
<dbReference type="PANTHER" id="PTHR33630">
    <property type="entry name" value="CUTINASE RV1984C-RELATED-RELATED"/>
    <property type="match status" value="1"/>
</dbReference>
<keyword evidence="3" id="KW-0732">Signal</keyword>
<evidence type="ECO:0000256" key="1">
    <source>
        <dbReference type="ARBA" id="ARBA00022801"/>
    </source>
</evidence>
<organism evidence="4 5">
    <name type="scientific">Pseudomicrostroma glucosiphilum</name>
    <dbReference type="NCBI Taxonomy" id="1684307"/>
    <lineage>
        <taxon>Eukaryota</taxon>
        <taxon>Fungi</taxon>
        <taxon>Dikarya</taxon>
        <taxon>Basidiomycota</taxon>
        <taxon>Ustilaginomycotina</taxon>
        <taxon>Exobasidiomycetes</taxon>
        <taxon>Microstromatales</taxon>
        <taxon>Microstromatales incertae sedis</taxon>
        <taxon>Pseudomicrostroma</taxon>
    </lineage>
</organism>
<dbReference type="SUPFAM" id="SSF53474">
    <property type="entry name" value="alpha/beta-Hydrolases"/>
    <property type="match status" value="1"/>
</dbReference>
<evidence type="ECO:0000313" key="5">
    <source>
        <dbReference type="Proteomes" id="UP000245942"/>
    </source>
</evidence>
<keyword evidence="1 4" id="KW-0378">Hydrolase</keyword>
<dbReference type="GO" id="GO:0052689">
    <property type="term" value="F:carboxylic ester hydrolase activity"/>
    <property type="evidence" value="ECO:0007669"/>
    <property type="project" value="UniProtKB-ARBA"/>
</dbReference>
<dbReference type="RefSeq" id="XP_025345131.1">
    <property type="nucleotide sequence ID" value="XM_025494586.1"/>
</dbReference>
<dbReference type="AlphaFoldDB" id="A0A316U0B4"/>
<dbReference type="EMBL" id="KZ819339">
    <property type="protein sequence ID" value="PWN17971.1"/>
    <property type="molecule type" value="Genomic_DNA"/>
</dbReference>
<dbReference type="PANTHER" id="PTHR33630:SF9">
    <property type="entry name" value="CUTINASE 4"/>
    <property type="match status" value="1"/>
</dbReference>
<reference evidence="4 5" key="1">
    <citation type="journal article" date="2018" name="Mol. Biol. Evol.">
        <title>Broad Genomic Sampling Reveals a Smut Pathogenic Ancestry of the Fungal Clade Ustilaginomycotina.</title>
        <authorList>
            <person name="Kijpornyongpan T."/>
            <person name="Mondo S.J."/>
            <person name="Barry K."/>
            <person name="Sandor L."/>
            <person name="Lee J."/>
            <person name="Lipzen A."/>
            <person name="Pangilinan J."/>
            <person name="LaButti K."/>
            <person name="Hainaut M."/>
            <person name="Henrissat B."/>
            <person name="Grigoriev I.V."/>
            <person name="Spatafora J.W."/>
            <person name="Aime M.C."/>
        </authorList>
    </citation>
    <scope>NUCLEOTIDE SEQUENCE [LARGE SCALE GENOMIC DNA]</scope>
    <source>
        <strain evidence="4 5">MCA 4718</strain>
    </source>
</reference>